<dbReference type="Pfam" id="PF01231">
    <property type="entry name" value="IDO"/>
    <property type="match status" value="1"/>
</dbReference>
<dbReference type="InterPro" id="IPR037217">
    <property type="entry name" value="Trp/Indoleamine_2_3_dOase-like"/>
</dbReference>
<feature type="binding site" description="proximal binding residue" evidence="4">
    <location>
        <position position="347"/>
    </location>
    <ligand>
        <name>heme b</name>
        <dbReference type="ChEBI" id="CHEBI:60344"/>
    </ligand>
    <ligandPart>
        <name>Fe</name>
        <dbReference type="ChEBI" id="CHEBI:18248"/>
    </ligandPart>
</feature>
<dbReference type="PROSITE" id="PS00876">
    <property type="entry name" value="IDO_1"/>
    <property type="match status" value="1"/>
</dbReference>
<reference evidence="7" key="2">
    <citation type="submission" date="2020-04" db="EMBL/GenBank/DDBJ databases">
        <authorList>
            <consortium name="NCBI Genome Project"/>
        </authorList>
    </citation>
    <scope>NUCLEOTIDE SEQUENCE</scope>
    <source>
        <strain evidence="7">CBS 342.82</strain>
    </source>
</reference>
<keyword evidence="5" id="KW-0560">Oxidoreductase</keyword>
<dbReference type="GO" id="GO:0033754">
    <property type="term" value="F:indoleamine 2,3-dioxygenase activity"/>
    <property type="evidence" value="ECO:0007669"/>
    <property type="project" value="UniProtKB-EC"/>
</dbReference>
<dbReference type="InterPro" id="IPR000898">
    <property type="entry name" value="Indolamine_dOase"/>
</dbReference>
<evidence type="ECO:0000313" key="6">
    <source>
        <dbReference type="Proteomes" id="UP000504637"/>
    </source>
</evidence>
<name>A0A6J3M4X7_9PEZI</name>
<keyword evidence="2 4" id="KW-0479">Metal-binding</keyword>
<reference evidence="7" key="3">
    <citation type="submission" date="2025-08" db="UniProtKB">
        <authorList>
            <consortium name="RefSeq"/>
        </authorList>
    </citation>
    <scope>IDENTIFICATION</scope>
    <source>
        <strain evidence="7">CBS 342.82</strain>
    </source>
</reference>
<reference evidence="7" key="1">
    <citation type="submission" date="2020-01" db="EMBL/GenBank/DDBJ databases">
        <authorList>
            <consortium name="DOE Joint Genome Institute"/>
            <person name="Haridas S."/>
            <person name="Albert R."/>
            <person name="Binder M."/>
            <person name="Bloem J."/>
            <person name="Labutti K."/>
            <person name="Salamov A."/>
            <person name="Andreopoulos B."/>
            <person name="Baker S.E."/>
            <person name="Barry K."/>
            <person name="Bills G."/>
            <person name="Bluhm B.H."/>
            <person name="Cannon C."/>
            <person name="Castanera R."/>
            <person name="Culley D.E."/>
            <person name="Daum C."/>
            <person name="Ezra D."/>
            <person name="Gonzalez J.B."/>
            <person name="Henrissat B."/>
            <person name="Kuo A."/>
            <person name="Liang C."/>
            <person name="Lipzen A."/>
            <person name="Lutzoni F."/>
            <person name="Magnuson J."/>
            <person name="Mondo S."/>
            <person name="Nolan M."/>
            <person name="Ohm R."/>
            <person name="Pangilinan J."/>
            <person name="Park H.-J."/>
            <person name="Ramirez L."/>
            <person name="Alfaro M."/>
            <person name="Sun H."/>
            <person name="Tritt A."/>
            <person name="Yoshinaga Y."/>
            <person name="Zwiers L.-H."/>
            <person name="Turgeon B.G."/>
            <person name="Goodwin S.B."/>
            <person name="Spatafora J.W."/>
            <person name="Crous P.W."/>
            <person name="Grigoriev I.V."/>
        </authorList>
    </citation>
    <scope>NUCLEOTIDE SEQUENCE</scope>
    <source>
        <strain evidence="7">CBS 342.82</strain>
    </source>
</reference>
<comment type="similarity">
    <text evidence="1 5">Belongs to the indoleamine 2,3-dioxygenase family.</text>
</comment>
<accession>A0A6J3M4X7</accession>
<proteinExistence type="inferred from homology"/>
<sequence length="414" mass="45861">MSPHKIDLPPSAAAFGSYGISHNGFLPAESPCQCLSDIYYKPWEDIADCLPELIATLQARAHIDKLPTLATTSLLDESEWQRAFLLLSAFAQVYIWAGQKPIERLPPAISIPLLAAASHLELQPVASYAALNLWNWAPCSEGVDLTQPGNLRALITFTGTEDESWFFIVSNAMEARAAPVITAMLAALKAIDDEDSEVVIESLSFLSQSLLEIASLLERMDERCDPQVFYHRIRPFLAGSLNDHLPKGVFYDEGNGNGAWRKYRGGSNGQSSLIQFFDAILGVVHEKTIVFHEEMRTYMPGPHAKFIRDMIATSQLRRYVEANRENTQLFEAYNDAVASLSAFRDKHIQLVTRYIIVPSRTPNSFAKMKDVDLAAKLTRTTNNAKQELIGTGGTTLVPFLQQSRDETKAAAVAA</sequence>
<dbReference type="GeneID" id="54359195"/>
<dbReference type="RefSeq" id="XP_033459590.1">
    <property type="nucleotide sequence ID" value="XM_033601395.1"/>
</dbReference>
<keyword evidence="6" id="KW-1185">Reference proteome</keyword>
<dbReference type="GO" id="GO:0046872">
    <property type="term" value="F:metal ion binding"/>
    <property type="evidence" value="ECO:0007669"/>
    <property type="project" value="UniProtKB-UniRule"/>
</dbReference>
<dbReference type="PANTHER" id="PTHR28657">
    <property type="entry name" value="INDOLEAMINE 2,3-DIOXYGENASE"/>
    <property type="match status" value="1"/>
</dbReference>
<keyword evidence="4 5" id="KW-0349">Heme</keyword>
<dbReference type="OrthoDB" id="540174at2759"/>
<dbReference type="Proteomes" id="UP000504637">
    <property type="component" value="Unplaced"/>
</dbReference>
<dbReference type="Gene3D" id="1.20.58.480">
    <property type="match status" value="1"/>
</dbReference>
<evidence type="ECO:0000256" key="3">
    <source>
        <dbReference type="ARBA" id="ARBA00023004"/>
    </source>
</evidence>
<dbReference type="PANTHER" id="PTHR28657:SF5">
    <property type="entry name" value="INDOLEAMINE 2,3-DIOXYGENASE"/>
    <property type="match status" value="1"/>
</dbReference>
<organism evidence="7">
    <name type="scientific">Dissoconium aciculare CBS 342.82</name>
    <dbReference type="NCBI Taxonomy" id="1314786"/>
    <lineage>
        <taxon>Eukaryota</taxon>
        <taxon>Fungi</taxon>
        <taxon>Dikarya</taxon>
        <taxon>Ascomycota</taxon>
        <taxon>Pezizomycotina</taxon>
        <taxon>Dothideomycetes</taxon>
        <taxon>Dothideomycetidae</taxon>
        <taxon>Mycosphaerellales</taxon>
        <taxon>Dissoconiaceae</taxon>
        <taxon>Dissoconium</taxon>
    </lineage>
</organism>
<gene>
    <name evidence="7" type="ORF">K489DRAFT_319506</name>
</gene>
<dbReference type="GO" id="GO:0005737">
    <property type="term" value="C:cytoplasm"/>
    <property type="evidence" value="ECO:0007669"/>
    <property type="project" value="TreeGrafter"/>
</dbReference>
<comment type="catalytic activity">
    <reaction evidence="5">
        <text>L-tryptophan + O2 = N-formyl-L-kynurenine</text>
        <dbReference type="Rhea" id="RHEA:24536"/>
        <dbReference type="ChEBI" id="CHEBI:15379"/>
        <dbReference type="ChEBI" id="CHEBI:57912"/>
        <dbReference type="ChEBI" id="CHEBI:58629"/>
    </reaction>
</comment>
<dbReference type="GO" id="GO:0019441">
    <property type="term" value="P:L-tryptophan catabolic process to kynurenine"/>
    <property type="evidence" value="ECO:0007669"/>
    <property type="project" value="UniProtKB-UniRule"/>
</dbReference>
<dbReference type="GO" id="GO:0034354">
    <property type="term" value="P:'de novo' NAD+ biosynthetic process from L-tryptophan"/>
    <property type="evidence" value="ECO:0007669"/>
    <property type="project" value="TreeGrafter"/>
</dbReference>
<keyword evidence="3 4" id="KW-0408">Iron</keyword>
<keyword evidence="5" id="KW-0223">Dioxygenase</keyword>
<protein>
    <recommendedName>
        <fullName evidence="5">Indoleamine 2,3-dioxygenase</fullName>
        <ecNumber evidence="5">1.13.11.52</ecNumber>
    </recommendedName>
</protein>
<comment type="function">
    <text evidence="5">Produces N-formyl-kynurenine through the oxidation of tryptophan.</text>
</comment>
<evidence type="ECO:0000256" key="4">
    <source>
        <dbReference type="PIRSR" id="PIRSR600898-1"/>
    </source>
</evidence>
<evidence type="ECO:0000256" key="2">
    <source>
        <dbReference type="ARBA" id="ARBA00022723"/>
    </source>
</evidence>
<dbReference type="AlphaFoldDB" id="A0A6J3M4X7"/>
<dbReference type="SUPFAM" id="SSF140959">
    <property type="entry name" value="Indolic compounds 2,3-dioxygenase-like"/>
    <property type="match status" value="1"/>
</dbReference>
<evidence type="ECO:0000256" key="1">
    <source>
        <dbReference type="ARBA" id="ARBA00007119"/>
    </source>
</evidence>
<dbReference type="EC" id="1.13.11.52" evidence="5"/>
<evidence type="ECO:0000313" key="7">
    <source>
        <dbReference type="RefSeq" id="XP_033459590.1"/>
    </source>
</evidence>
<evidence type="ECO:0000256" key="5">
    <source>
        <dbReference type="RuleBase" id="RU369119"/>
    </source>
</evidence>
<dbReference type="GO" id="GO:0020037">
    <property type="term" value="F:heme binding"/>
    <property type="evidence" value="ECO:0007669"/>
    <property type="project" value="UniProtKB-UniRule"/>
</dbReference>